<evidence type="ECO:0000313" key="2">
    <source>
        <dbReference type="Proteomes" id="UP000038040"/>
    </source>
</evidence>
<dbReference type="EMBL" id="UYYG01000010">
    <property type="protein sequence ID" value="VDN50920.1"/>
    <property type="molecule type" value="Genomic_DNA"/>
</dbReference>
<name>A0A0N4UEX5_DRAME</name>
<evidence type="ECO:0000313" key="3">
    <source>
        <dbReference type="Proteomes" id="UP000274756"/>
    </source>
</evidence>
<dbReference type="OrthoDB" id="409642at2759"/>
<dbReference type="Proteomes" id="UP000274756">
    <property type="component" value="Unassembled WGS sequence"/>
</dbReference>
<dbReference type="STRING" id="318479.A0A0N4UEX5"/>
<gene>
    <name evidence="1" type="ORF">DME_LOCUS893</name>
</gene>
<dbReference type="AlphaFoldDB" id="A0A0N4UEX5"/>
<dbReference type="Proteomes" id="UP000038040">
    <property type="component" value="Unplaced"/>
</dbReference>
<sequence length="174" mass="19492">MVSNIVLRDGTIHLSKIFCYSYHAKKIKFRIGDPHDADVILVAADGSKLPSHLCILRQRAPGFYRTYIKPTLVAANRQAISNSLLEVAVGDIDSAGLKFFLKSVYTDDEISQLPGYSENDDEGSHVTKAFYDTKESTDFEKCNQDGNNGEFDYIPVDSYHYLEFLVRLASLGDN</sequence>
<proteinExistence type="predicted"/>
<keyword evidence="3" id="KW-1185">Reference proteome</keyword>
<dbReference type="WBParaSite" id="DME_0000595401-mRNA-1">
    <property type="protein sequence ID" value="DME_0000595401-mRNA-1"/>
    <property type="gene ID" value="DME_0000595401"/>
</dbReference>
<reference evidence="1 3" key="2">
    <citation type="submission" date="2018-11" db="EMBL/GenBank/DDBJ databases">
        <authorList>
            <consortium name="Pathogen Informatics"/>
        </authorList>
    </citation>
    <scope>NUCLEOTIDE SEQUENCE [LARGE SCALE GENOMIC DNA]</scope>
</reference>
<accession>A0A0N4UEX5</accession>
<reference evidence="4" key="1">
    <citation type="submission" date="2017-02" db="UniProtKB">
        <authorList>
            <consortium name="WormBaseParasite"/>
        </authorList>
    </citation>
    <scope>IDENTIFICATION</scope>
</reference>
<organism evidence="2 4">
    <name type="scientific">Dracunculus medinensis</name>
    <name type="common">Guinea worm</name>
    <dbReference type="NCBI Taxonomy" id="318479"/>
    <lineage>
        <taxon>Eukaryota</taxon>
        <taxon>Metazoa</taxon>
        <taxon>Ecdysozoa</taxon>
        <taxon>Nematoda</taxon>
        <taxon>Chromadorea</taxon>
        <taxon>Rhabditida</taxon>
        <taxon>Spirurina</taxon>
        <taxon>Dracunculoidea</taxon>
        <taxon>Dracunculidae</taxon>
        <taxon>Dracunculus</taxon>
    </lineage>
</organism>
<protein>
    <submittedName>
        <fullName evidence="4">BTB domain-containing protein</fullName>
    </submittedName>
</protein>
<dbReference type="Gene3D" id="3.30.710.10">
    <property type="entry name" value="Potassium Channel Kv1.1, Chain A"/>
    <property type="match status" value="1"/>
</dbReference>
<evidence type="ECO:0000313" key="1">
    <source>
        <dbReference type="EMBL" id="VDN50920.1"/>
    </source>
</evidence>
<evidence type="ECO:0000313" key="4">
    <source>
        <dbReference type="WBParaSite" id="DME_0000595401-mRNA-1"/>
    </source>
</evidence>
<dbReference type="InterPro" id="IPR011333">
    <property type="entry name" value="SKP1/BTB/POZ_sf"/>
</dbReference>